<gene>
    <name evidence="1" type="ORF">ACFFI0_19775</name>
</gene>
<name>A0ABV6HNU6_9SPHI</name>
<evidence type="ECO:0008006" key="3">
    <source>
        <dbReference type="Google" id="ProtNLM"/>
    </source>
</evidence>
<dbReference type="Proteomes" id="UP001589774">
    <property type="component" value="Unassembled WGS sequence"/>
</dbReference>
<sequence>MIKVFRTDVEHLQEAERIIRLLSRIYPGSKINFDLEDKDNILRIEGAFFTTQDIIRCVGKSGYTCVELPIVWS</sequence>
<keyword evidence="2" id="KW-1185">Reference proteome</keyword>
<dbReference type="EMBL" id="JBHLWO010000002">
    <property type="protein sequence ID" value="MFC0320574.1"/>
    <property type="molecule type" value="Genomic_DNA"/>
</dbReference>
<evidence type="ECO:0000313" key="1">
    <source>
        <dbReference type="EMBL" id="MFC0320574.1"/>
    </source>
</evidence>
<organism evidence="1 2">
    <name type="scientific">Olivibacter oleidegradans</name>
    <dbReference type="NCBI Taxonomy" id="760123"/>
    <lineage>
        <taxon>Bacteria</taxon>
        <taxon>Pseudomonadati</taxon>
        <taxon>Bacteroidota</taxon>
        <taxon>Sphingobacteriia</taxon>
        <taxon>Sphingobacteriales</taxon>
        <taxon>Sphingobacteriaceae</taxon>
        <taxon>Olivibacter</taxon>
    </lineage>
</organism>
<dbReference type="RefSeq" id="WP_149106028.1">
    <property type="nucleotide sequence ID" value="NZ_JBHLWO010000002.1"/>
</dbReference>
<evidence type="ECO:0000313" key="2">
    <source>
        <dbReference type="Proteomes" id="UP001589774"/>
    </source>
</evidence>
<protein>
    <recommendedName>
        <fullName evidence="3">Copper chaperone CopZ</fullName>
    </recommendedName>
</protein>
<accession>A0ABV6HNU6</accession>
<comment type="caution">
    <text evidence="1">The sequence shown here is derived from an EMBL/GenBank/DDBJ whole genome shotgun (WGS) entry which is preliminary data.</text>
</comment>
<reference evidence="1 2" key="1">
    <citation type="submission" date="2024-09" db="EMBL/GenBank/DDBJ databases">
        <authorList>
            <person name="Sun Q."/>
            <person name="Mori K."/>
        </authorList>
    </citation>
    <scope>NUCLEOTIDE SEQUENCE [LARGE SCALE GENOMIC DNA]</scope>
    <source>
        <strain evidence="1 2">CCM 7765</strain>
    </source>
</reference>
<proteinExistence type="predicted"/>